<comment type="caution">
    <text evidence="3">The sequence shown here is derived from an EMBL/GenBank/DDBJ whole genome shotgun (WGS) entry which is preliminary data.</text>
</comment>
<dbReference type="InterPro" id="IPR001296">
    <property type="entry name" value="Glyco_trans_1"/>
</dbReference>
<dbReference type="GO" id="GO:0016757">
    <property type="term" value="F:glycosyltransferase activity"/>
    <property type="evidence" value="ECO:0007669"/>
    <property type="project" value="InterPro"/>
</dbReference>
<dbReference type="GO" id="GO:0009103">
    <property type="term" value="P:lipopolysaccharide biosynthetic process"/>
    <property type="evidence" value="ECO:0007669"/>
    <property type="project" value="TreeGrafter"/>
</dbReference>
<keyword evidence="1" id="KW-0808">Transferase</keyword>
<evidence type="ECO:0000313" key="4">
    <source>
        <dbReference type="Proteomes" id="UP000177967"/>
    </source>
</evidence>
<dbReference type="Gene3D" id="3.40.50.2000">
    <property type="entry name" value="Glycogen Phosphorylase B"/>
    <property type="match status" value="2"/>
</dbReference>
<evidence type="ECO:0000256" key="1">
    <source>
        <dbReference type="ARBA" id="ARBA00022679"/>
    </source>
</evidence>
<dbReference type="STRING" id="1797513.A2782_03405"/>
<reference evidence="3 4" key="1">
    <citation type="journal article" date="2016" name="Nat. Commun.">
        <title>Thousands of microbial genomes shed light on interconnected biogeochemical processes in an aquifer system.</title>
        <authorList>
            <person name="Anantharaman K."/>
            <person name="Brown C.T."/>
            <person name="Hug L.A."/>
            <person name="Sharon I."/>
            <person name="Castelle C.J."/>
            <person name="Probst A.J."/>
            <person name="Thomas B.C."/>
            <person name="Singh A."/>
            <person name="Wilkins M.J."/>
            <person name="Karaoz U."/>
            <person name="Brodie E.L."/>
            <person name="Williams K.H."/>
            <person name="Hubbard S.S."/>
            <person name="Banfield J.F."/>
        </authorList>
    </citation>
    <scope>NUCLEOTIDE SEQUENCE [LARGE SCALE GENOMIC DNA]</scope>
</reference>
<dbReference type="CDD" id="cd03809">
    <property type="entry name" value="GT4_MtfB-like"/>
    <property type="match status" value="1"/>
</dbReference>
<dbReference type="AlphaFoldDB" id="A0A1G1V2J5"/>
<accession>A0A1G1V2J5</accession>
<name>A0A1G1V2J5_9BACT</name>
<gene>
    <name evidence="3" type="ORF">A2782_03405</name>
</gene>
<evidence type="ECO:0000259" key="2">
    <source>
        <dbReference type="Pfam" id="PF00534"/>
    </source>
</evidence>
<sequence length="368" mass="41352">MTIGVDGNEANLKNRVGVNQYAAELLCALEKLEEAQKHEWVVYLASPPLPHLPKERVGWTYKIVPGGLIQKTLTVWRTRPDVYFAPTHYLPLFPPVSTVMAVMDLGYLRFPDQFKKRDFFQLKYWTLISLLEAQKVLAISESTKSDIIKHYPWAKRKIVVTPLGYDKSQFKYPIPKKEIEKVAKKYGIEGKYVLYLGTLKPSKNIEGVVEAFHLLITHRPSLATKLVVAGKKGWLFNTIFKKVEELGLQNRVIFTDFFHEEDKAPLMAGALVFVSPSFWEGFGIPALESMAVGTPVVVSNVTSYPEVVGKAGILVDPYNVEGITEGINKVVSASSAAYDKMIRTGLDQAAKFSWEETARKTLDVLTNL</sequence>
<protein>
    <recommendedName>
        <fullName evidence="2">Glycosyl transferase family 1 domain-containing protein</fullName>
    </recommendedName>
</protein>
<feature type="domain" description="Glycosyl transferase family 1" evidence="2">
    <location>
        <begin position="184"/>
        <end position="342"/>
    </location>
</feature>
<dbReference type="PANTHER" id="PTHR46401:SF2">
    <property type="entry name" value="GLYCOSYLTRANSFERASE WBBK-RELATED"/>
    <property type="match status" value="1"/>
</dbReference>
<evidence type="ECO:0000313" key="3">
    <source>
        <dbReference type="EMBL" id="OGY09565.1"/>
    </source>
</evidence>
<dbReference type="PANTHER" id="PTHR46401">
    <property type="entry name" value="GLYCOSYLTRANSFERASE WBBK-RELATED"/>
    <property type="match status" value="1"/>
</dbReference>
<dbReference type="Proteomes" id="UP000177967">
    <property type="component" value="Unassembled WGS sequence"/>
</dbReference>
<dbReference type="Pfam" id="PF00534">
    <property type="entry name" value="Glycos_transf_1"/>
    <property type="match status" value="1"/>
</dbReference>
<organism evidence="3 4">
    <name type="scientific">Candidatus Blackburnbacteria bacterium RIFCSPHIGHO2_01_FULL_43_15b</name>
    <dbReference type="NCBI Taxonomy" id="1797513"/>
    <lineage>
        <taxon>Bacteria</taxon>
        <taxon>Candidatus Blackburniibacteriota</taxon>
    </lineage>
</organism>
<dbReference type="EMBL" id="MHBW01000008">
    <property type="protein sequence ID" value="OGY09565.1"/>
    <property type="molecule type" value="Genomic_DNA"/>
</dbReference>
<dbReference type="SUPFAM" id="SSF53756">
    <property type="entry name" value="UDP-Glycosyltransferase/glycogen phosphorylase"/>
    <property type="match status" value="1"/>
</dbReference>
<proteinExistence type="predicted"/>
<dbReference type="FunFam" id="3.40.50.2000:FF:000119">
    <property type="entry name" value="Glycosyl transferase group 1"/>
    <property type="match status" value="1"/>
</dbReference>